<comment type="caution">
    <text evidence="2">The sequence shown here is derived from an EMBL/GenBank/DDBJ whole genome shotgun (WGS) entry which is preliminary data.</text>
</comment>
<dbReference type="AlphaFoldDB" id="A0AA39VTF4"/>
<dbReference type="EMBL" id="JAUESC010000381">
    <property type="protein sequence ID" value="KAK0589886.1"/>
    <property type="molecule type" value="Genomic_DNA"/>
</dbReference>
<gene>
    <name evidence="2" type="ORF">LWI29_019685</name>
</gene>
<reference evidence="2" key="2">
    <citation type="submission" date="2023-06" db="EMBL/GenBank/DDBJ databases">
        <authorList>
            <person name="Swenson N.G."/>
            <person name="Wegrzyn J.L."/>
            <person name="Mcevoy S.L."/>
        </authorList>
    </citation>
    <scope>NUCLEOTIDE SEQUENCE</scope>
    <source>
        <strain evidence="2">NS2018</strain>
        <tissue evidence="2">Leaf</tissue>
    </source>
</reference>
<organism evidence="2 3">
    <name type="scientific">Acer saccharum</name>
    <name type="common">Sugar maple</name>
    <dbReference type="NCBI Taxonomy" id="4024"/>
    <lineage>
        <taxon>Eukaryota</taxon>
        <taxon>Viridiplantae</taxon>
        <taxon>Streptophyta</taxon>
        <taxon>Embryophyta</taxon>
        <taxon>Tracheophyta</taxon>
        <taxon>Spermatophyta</taxon>
        <taxon>Magnoliopsida</taxon>
        <taxon>eudicotyledons</taxon>
        <taxon>Gunneridae</taxon>
        <taxon>Pentapetalae</taxon>
        <taxon>rosids</taxon>
        <taxon>malvids</taxon>
        <taxon>Sapindales</taxon>
        <taxon>Sapindaceae</taxon>
        <taxon>Hippocastanoideae</taxon>
        <taxon>Acereae</taxon>
        <taxon>Acer</taxon>
    </lineage>
</organism>
<keyword evidence="3" id="KW-1185">Reference proteome</keyword>
<proteinExistence type="predicted"/>
<name>A0AA39VTF4_ACESA</name>
<evidence type="ECO:0000313" key="2">
    <source>
        <dbReference type="EMBL" id="KAK0589886.1"/>
    </source>
</evidence>
<reference evidence="2" key="1">
    <citation type="journal article" date="2022" name="Plant J.">
        <title>Strategies of tolerance reflected in two North American maple genomes.</title>
        <authorList>
            <person name="McEvoy S.L."/>
            <person name="Sezen U.U."/>
            <person name="Trouern-Trend A."/>
            <person name="McMahon S.M."/>
            <person name="Schaberg P.G."/>
            <person name="Yang J."/>
            <person name="Wegrzyn J.L."/>
            <person name="Swenson N.G."/>
        </authorList>
    </citation>
    <scope>NUCLEOTIDE SEQUENCE</scope>
    <source>
        <strain evidence="2">NS2018</strain>
    </source>
</reference>
<feature type="region of interest" description="Disordered" evidence="1">
    <location>
        <begin position="1"/>
        <end position="66"/>
    </location>
</feature>
<dbReference type="Proteomes" id="UP001168877">
    <property type="component" value="Unassembled WGS sequence"/>
</dbReference>
<evidence type="ECO:0000256" key="1">
    <source>
        <dbReference type="SAM" id="MobiDB-lite"/>
    </source>
</evidence>
<sequence length="154" mass="17056">MQHCPRKTKTGLLASPLQRKPMVSLSTMKTSTRNSPSPTQTKFSPKISSEKRKASLVSNSQFSPQSQSNLIGKTIFRATLAGPRLSFLRSRTFISDDHGGALAHMEARLHLRFVVVAVENQQRTWQDIVRLNAVSKEEKALIGALVFPAVKVSQ</sequence>
<accession>A0AA39VTF4</accession>
<evidence type="ECO:0000313" key="3">
    <source>
        <dbReference type="Proteomes" id="UP001168877"/>
    </source>
</evidence>
<protein>
    <submittedName>
        <fullName evidence="2">Uncharacterized protein</fullName>
    </submittedName>
</protein>
<feature type="compositionally biased region" description="Polar residues" evidence="1">
    <location>
        <begin position="24"/>
        <end position="47"/>
    </location>
</feature>